<keyword evidence="3" id="KW-1015">Disulfide bond</keyword>
<evidence type="ECO:0000256" key="5">
    <source>
        <dbReference type="ARBA" id="ARBA00023319"/>
    </source>
</evidence>
<dbReference type="PROSITE" id="PS50835">
    <property type="entry name" value="IG_LIKE"/>
    <property type="match status" value="1"/>
</dbReference>
<dbReference type="PANTHER" id="PTHR11640:SF49">
    <property type="entry name" value="KIN OF IRRE-LIKE PROTEIN 3"/>
    <property type="match status" value="1"/>
</dbReference>
<dbReference type="EMBL" id="JBHFQA010000007">
    <property type="protein sequence ID" value="KAL2096192.1"/>
    <property type="molecule type" value="Genomic_DNA"/>
</dbReference>
<dbReference type="PANTHER" id="PTHR11640">
    <property type="entry name" value="NEPHRIN"/>
    <property type="match status" value="1"/>
</dbReference>
<dbReference type="Proteomes" id="UP001591681">
    <property type="component" value="Unassembled WGS sequence"/>
</dbReference>
<organism evidence="7 8">
    <name type="scientific">Coilia grayii</name>
    <name type="common">Gray's grenadier anchovy</name>
    <dbReference type="NCBI Taxonomy" id="363190"/>
    <lineage>
        <taxon>Eukaryota</taxon>
        <taxon>Metazoa</taxon>
        <taxon>Chordata</taxon>
        <taxon>Craniata</taxon>
        <taxon>Vertebrata</taxon>
        <taxon>Euteleostomi</taxon>
        <taxon>Actinopterygii</taxon>
        <taxon>Neopterygii</taxon>
        <taxon>Teleostei</taxon>
        <taxon>Clupei</taxon>
        <taxon>Clupeiformes</taxon>
        <taxon>Clupeoidei</taxon>
        <taxon>Engraulidae</taxon>
        <taxon>Coilinae</taxon>
        <taxon>Coilia</taxon>
    </lineage>
</organism>
<dbReference type="InterPro" id="IPR013783">
    <property type="entry name" value="Ig-like_fold"/>
</dbReference>
<protein>
    <recommendedName>
        <fullName evidence="6">Ig-like domain-containing protein</fullName>
    </recommendedName>
</protein>
<comment type="caution">
    <text evidence="7">The sequence shown here is derived from an EMBL/GenBank/DDBJ whole genome shotgun (WGS) entry which is preliminary data.</text>
</comment>
<comment type="subcellular location">
    <subcellularLocation>
        <location evidence="1">Membrane</location>
        <topology evidence="1">Single-pass type I membrane protein</topology>
    </subcellularLocation>
</comment>
<evidence type="ECO:0000256" key="4">
    <source>
        <dbReference type="ARBA" id="ARBA00023180"/>
    </source>
</evidence>
<dbReference type="Gene3D" id="2.60.40.10">
    <property type="entry name" value="Immunoglobulins"/>
    <property type="match status" value="1"/>
</dbReference>
<dbReference type="InterPro" id="IPR013162">
    <property type="entry name" value="CD80_C2-set"/>
</dbReference>
<evidence type="ECO:0000313" key="8">
    <source>
        <dbReference type="Proteomes" id="UP001591681"/>
    </source>
</evidence>
<dbReference type="CDD" id="cd05759">
    <property type="entry name" value="IgI_2_KIRREL3-like"/>
    <property type="match status" value="1"/>
</dbReference>
<sequence length="164" mass="17618">MYLSLVPPEDPVINGGPVVSLRAGDPLNLTCHADNAKPAASIIWIRNGEVLNGAMYSKTLLRDGRRESTISTLYISPSNIESGQQIICRASNKAVPNGKETSVTIDIQREYGHTSHLSPHVSGGCTATPASSLHMCPVAVPSRMSDEQDCFFCSFVCLNNDSVK</sequence>
<dbReference type="Pfam" id="PF08205">
    <property type="entry name" value="C2-set_2"/>
    <property type="match status" value="1"/>
</dbReference>
<keyword evidence="5" id="KW-0393">Immunoglobulin domain</keyword>
<dbReference type="AlphaFoldDB" id="A0ABD1KAL4"/>
<dbReference type="InterPro" id="IPR036179">
    <property type="entry name" value="Ig-like_dom_sf"/>
</dbReference>
<keyword evidence="4" id="KW-0325">Glycoprotein</keyword>
<dbReference type="InterPro" id="IPR051275">
    <property type="entry name" value="Cell_adhesion_signaling"/>
</dbReference>
<gene>
    <name evidence="7" type="ORF">ACEWY4_008340</name>
</gene>
<dbReference type="FunFam" id="2.60.40.10:FF:000170">
    <property type="entry name" value="Kirre like nephrin family adhesion molecule 3"/>
    <property type="match status" value="1"/>
</dbReference>
<keyword evidence="8" id="KW-1185">Reference proteome</keyword>
<dbReference type="GO" id="GO:0016020">
    <property type="term" value="C:membrane"/>
    <property type="evidence" value="ECO:0007669"/>
    <property type="project" value="UniProtKB-SubCell"/>
</dbReference>
<name>A0ABD1KAL4_9TELE</name>
<feature type="domain" description="Ig-like" evidence="6">
    <location>
        <begin position="8"/>
        <end position="104"/>
    </location>
</feature>
<reference evidence="7 8" key="1">
    <citation type="submission" date="2024-09" db="EMBL/GenBank/DDBJ databases">
        <title>A chromosome-level genome assembly of Gray's grenadier anchovy, Coilia grayii.</title>
        <authorList>
            <person name="Fu Z."/>
        </authorList>
    </citation>
    <scope>NUCLEOTIDE SEQUENCE [LARGE SCALE GENOMIC DNA]</scope>
    <source>
        <strain evidence="7">G4</strain>
        <tissue evidence="7">Muscle</tissue>
    </source>
</reference>
<evidence type="ECO:0000259" key="6">
    <source>
        <dbReference type="PROSITE" id="PS50835"/>
    </source>
</evidence>
<evidence type="ECO:0000313" key="7">
    <source>
        <dbReference type="EMBL" id="KAL2096192.1"/>
    </source>
</evidence>
<dbReference type="SUPFAM" id="SSF48726">
    <property type="entry name" value="Immunoglobulin"/>
    <property type="match status" value="1"/>
</dbReference>
<accession>A0ABD1KAL4</accession>
<dbReference type="InterPro" id="IPR007110">
    <property type="entry name" value="Ig-like_dom"/>
</dbReference>
<keyword evidence="2" id="KW-0472">Membrane</keyword>
<evidence type="ECO:0000256" key="2">
    <source>
        <dbReference type="ARBA" id="ARBA00023136"/>
    </source>
</evidence>
<evidence type="ECO:0000256" key="3">
    <source>
        <dbReference type="ARBA" id="ARBA00023157"/>
    </source>
</evidence>
<evidence type="ECO:0000256" key="1">
    <source>
        <dbReference type="ARBA" id="ARBA00004479"/>
    </source>
</evidence>
<proteinExistence type="predicted"/>